<evidence type="ECO:0000313" key="2">
    <source>
        <dbReference type="EMBL" id="MBC8539972.1"/>
    </source>
</evidence>
<keyword evidence="1" id="KW-0812">Transmembrane</keyword>
<evidence type="ECO:0000313" key="3">
    <source>
        <dbReference type="Proteomes" id="UP000611762"/>
    </source>
</evidence>
<keyword evidence="1" id="KW-1133">Transmembrane helix</keyword>
<proteinExistence type="predicted"/>
<accession>A0A926HTW9</accession>
<feature type="transmembrane region" description="Helical" evidence="1">
    <location>
        <begin position="21"/>
        <end position="41"/>
    </location>
</feature>
<comment type="caution">
    <text evidence="2">The sequence shown here is derived from an EMBL/GenBank/DDBJ whole genome shotgun (WGS) entry which is preliminary data.</text>
</comment>
<name>A0A926HTW9_9FIRM</name>
<sequence>MSQQEKKVAGKKGNDGLAIASKIFLILGCIVQGWLLIPLAWCLPITISICGRMNRGEPVGTGLKVCSLLFVNLIAGILLLCRSDENNQ</sequence>
<gene>
    <name evidence="2" type="ORF">H8698_03145</name>
</gene>
<keyword evidence="3" id="KW-1185">Reference proteome</keyword>
<evidence type="ECO:0000256" key="1">
    <source>
        <dbReference type="SAM" id="Phobius"/>
    </source>
</evidence>
<feature type="transmembrane region" description="Helical" evidence="1">
    <location>
        <begin position="61"/>
        <end position="81"/>
    </location>
</feature>
<dbReference type="EMBL" id="JACRSU010000001">
    <property type="protein sequence ID" value="MBC8539972.1"/>
    <property type="molecule type" value="Genomic_DNA"/>
</dbReference>
<organism evidence="2 3">
    <name type="scientific">Congzhengia minquanensis</name>
    <dbReference type="NCBI Taxonomy" id="2763657"/>
    <lineage>
        <taxon>Bacteria</taxon>
        <taxon>Bacillati</taxon>
        <taxon>Bacillota</taxon>
        <taxon>Clostridia</taxon>
        <taxon>Eubacteriales</taxon>
        <taxon>Oscillospiraceae</taxon>
        <taxon>Congzhengia</taxon>
    </lineage>
</organism>
<dbReference type="AlphaFoldDB" id="A0A926HTW9"/>
<protein>
    <submittedName>
        <fullName evidence="2">Uncharacterized protein</fullName>
    </submittedName>
</protein>
<keyword evidence="1" id="KW-0472">Membrane</keyword>
<dbReference type="RefSeq" id="WP_249311134.1">
    <property type="nucleotide sequence ID" value="NZ_JACRSU010000001.1"/>
</dbReference>
<dbReference type="Proteomes" id="UP000611762">
    <property type="component" value="Unassembled WGS sequence"/>
</dbReference>
<reference evidence="2" key="1">
    <citation type="submission" date="2020-08" db="EMBL/GenBank/DDBJ databases">
        <title>Genome public.</title>
        <authorList>
            <person name="Liu C."/>
            <person name="Sun Q."/>
        </authorList>
    </citation>
    <scope>NUCLEOTIDE SEQUENCE</scope>
    <source>
        <strain evidence="2">H8</strain>
    </source>
</reference>